<evidence type="ECO:0000256" key="1">
    <source>
        <dbReference type="SAM" id="MobiDB-lite"/>
    </source>
</evidence>
<dbReference type="NCBIfam" id="TIGR03931">
    <property type="entry name" value="T7SS_Rv3446c"/>
    <property type="match status" value="1"/>
</dbReference>
<evidence type="ECO:0000313" key="4">
    <source>
        <dbReference type="Proteomes" id="UP000193285"/>
    </source>
</evidence>
<dbReference type="InterPro" id="IPR023840">
    <property type="entry name" value="T7SS_Rv3446c"/>
</dbReference>
<dbReference type="Proteomes" id="UP000193801">
    <property type="component" value="Unassembled WGS sequence"/>
</dbReference>
<dbReference type="EMBL" id="LQPN01000014">
    <property type="protein sequence ID" value="ORW52221.1"/>
    <property type="molecule type" value="Genomic_DNA"/>
</dbReference>
<proteinExistence type="predicted"/>
<gene>
    <name evidence="3" type="ORF">AWB90_03165</name>
    <name evidence="2" type="ORF">AWB91_06860</name>
</gene>
<dbReference type="Proteomes" id="UP000193285">
    <property type="component" value="Unassembled WGS sequence"/>
</dbReference>
<sequence>MTRHRAVLEAGPGTIRRLCCGTGEPADENLGEVVREALAAVDDRVALVDGRPVTVDSLWCVALRSVKCADGDGLLVVHPSWWPSARVDRVARAAKTFGSDAMARHRSWLLARAPEARSDAGAVVTVEIADRLVAITGSEVAAIPRVAEPHSVANEVVTLIAGMSAAVVVIDAPGTVAGAPALAALIAAAVRKNGRTAVEIGDARLARLAQAAASLPDDTRDSTGSAGTVGVRSRARTAGGLAAAALLLTVLPMVMSGGASRGGHGPSPSVAVSMAPTTFLVEGRVALTVPANWSAQRVITGPGSARVQVTSPSDPEVALHVTQSPVPGETLSGTAERLKRAIDAEPTGVFVDFNPTGSSAGRPAVTYREVRATHHVRWTVLLDGPVRISVGCQSRPADEGAVRDACEQAVRSAHAIG</sequence>
<dbReference type="AlphaFoldDB" id="A0A1X2ALF9"/>
<accession>A0A1X2ALF9</accession>
<organism evidence="3 4">
    <name type="scientific">Mycobacterium paraense</name>
    <dbReference type="NCBI Taxonomy" id="767916"/>
    <lineage>
        <taxon>Bacteria</taxon>
        <taxon>Bacillati</taxon>
        <taxon>Actinomycetota</taxon>
        <taxon>Actinomycetes</taxon>
        <taxon>Mycobacteriales</taxon>
        <taxon>Mycobacteriaceae</taxon>
        <taxon>Mycobacterium</taxon>
        <taxon>Mycobacterium simiae complex</taxon>
    </lineage>
</organism>
<name>A0A1X2ALF9_9MYCO</name>
<dbReference type="OrthoDB" id="4760221at2"/>
<protein>
    <submittedName>
        <fullName evidence="3">Type VII secretion-associated protein</fullName>
    </submittedName>
</protein>
<reference evidence="3" key="3">
    <citation type="submission" date="2016-01" db="EMBL/GenBank/DDBJ databases">
        <authorList>
            <person name="Oliw E.H."/>
        </authorList>
    </citation>
    <scope>NUCLEOTIDE SEQUENCE</scope>
    <source>
        <strain evidence="3">IEC33</strain>
    </source>
</reference>
<feature type="region of interest" description="Disordered" evidence="1">
    <location>
        <begin position="212"/>
        <end position="231"/>
    </location>
</feature>
<reference evidence="2" key="2">
    <citation type="submission" date="2016-01" db="EMBL/GenBank/DDBJ databases">
        <authorList>
            <person name="Ana R.F.D.C."/>
            <person name="Tarcisio F."/>
            <person name="Maria L.L."/>
            <person name="Monica P."/>
            <person name="Wana L.O.D.C."/>
            <person name="Elisabetta G."/>
            <person name="Jeann R.D.C.B."/>
            <person name="Veronica D.S."/>
            <person name="Karla V.B.L."/>
            <person name="Roberto B."/>
            <person name="Antonella G."/>
            <person name="Anna F."/>
            <person name="Alessandro M."/>
            <person name="Pamela F."/>
            <person name="Francesca D.L."/>
            <person name="Giulia F.S."/>
            <person name="Sara T."/>
            <person name="Fabio R."/>
            <person name="Olivier J."/>
            <person name="Nicola S."/>
            <person name="Enrico T."/>
        </authorList>
    </citation>
    <scope>NUCLEOTIDE SEQUENCE</scope>
    <source>
        <strain evidence="2">FI-07156</strain>
    </source>
</reference>
<evidence type="ECO:0000313" key="3">
    <source>
        <dbReference type="EMBL" id="ORW52221.1"/>
    </source>
</evidence>
<evidence type="ECO:0000313" key="5">
    <source>
        <dbReference type="Proteomes" id="UP000193801"/>
    </source>
</evidence>
<dbReference type="EMBL" id="LQPK01000002">
    <property type="protein sequence ID" value="ORW33866.1"/>
    <property type="molecule type" value="Genomic_DNA"/>
</dbReference>
<evidence type="ECO:0000313" key="2">
    <source>
        <dbReference type="EMBL" id="ORW33866.1"/>
    </source>
</evidence>
<reference evidence="4 5" key="1">
    <citation type="journal article" date="2015" name="Emerg. Microbes Infect.">
        <title>Characterization of 17 strains belonging to the Mycobacterium simiae complex and description of Mycobacterium paraense sp. nov.</title>
        <authorList>
            <person name="Fusco da Costa A.R."/>
            <person name="Fedrizzi T."/>
            <person name="Lopes M.L."/>
            <person name="Pecorari M."/>
            <person name="Oliveira da Costa W.L."/>
            <person name="Giacobazzi E."/>
            <person name="da Costa Bahia J.R."/>
            <person name="De Sanctis V."/>
            <person name="Batista Lima K.V."/>
            <person name="Bertorelli R."/>
            <person name="Grottola A."/>
            <person name="Fabio A."/>
            <person name="Mariottini A."/>
            <person name="Ferretti P."/>
            <person name="Di Leva F."/>
            <person name="Fregni Serpini G."/>
            <person name="Tagliazucchi S."/>
            <person name="Rumpianesi F."/>
            <person name="Jousson O."/>
            <person name="Segata N."/>
            <person name="Tortoli E."/>
        </authorList>
    </citation>
    <scope>NUCLEOTIDE SEQUENCE [LARGE SCALE GENOMIC DNA]</scope>
    <source>
        <strain evidence="2 5">FI-07156</strain>
        <strain evidence="3 4">IEC33</strain>
    </source>
</reference>
<dbReference type="RefSeq" id="WP_085096411.1">
    <property type="nucleotide sequence ID" value="NZ_LQPK01000002.1"/>
</dbReference>
<dbReference type="STRING" id="767916.AWB91_06860"/>
<keyword evidence="5" id="KW-1185">Reference proteome</keyword>
<comment type="caution">
    <text evidence="3">The sequence shown here is derived from an EMBL/GenBank/DDBJ whole genome shotgun (WGS) entry which is preliminary data.</text>
</comment>